<dbReference type="EMBL" id="BMIK01000001">
    <property type="protein sequence ID" value="GGC14350.1"/>
    <property type="molecule type" value="Genomic_DNA"/>
</dbReference>
<sequence>MKKLSVCFLAVFFWIPRVFPQVTPNSKRFEVRNYIAIDNTGRYFPYHTHGFVETTASGSTAKMFIMPLLEVDIKSVKFIDSEGYETNSYDTDVYSITIPIIANLSLPNESQKAAIGAALTSGSTLRFYYPPIVKNTFGGPIINPNAGVFASQIMALANQYEQYILQQQHYIDAYNQYAAQLISLSELEVTVKVGNDVVASERIPGTTVSMGGAFNSVSIDRPSQYIKNRIAGGNFSVLAKYKFLDTKGSYINARINASMIINQFLSEAQESTVTQKSSGWSFLGFGSRRKSMKSHFDQQVNNQFSDERFSNTTIEMYDADDDMIAMFENAFFPTISQQQAIQNHIAAAEKARLEGNTDLQKLHLDYVRALQYNDPNLEVNIGDAVAALGKKDYVGFIAHGVRWGDYRANGNNSFRRVLNSNEMTAMEAQWSQTKKISVQHAVSQNVAISQDVGVRAHLGLTDVIPYQGNMFISDGFSGQWRNIRGIILGPITAGGALHMNNITPGTLITSIEADDVYDGQSLTNALNSYDPGDTVTITIIDQIAQNVFQEKVVTVVLGSYPK</sequence>
<keyword evidence="2" id="KW-1185">Reference proteome</keyword>
<comment type="caution">
    <text evidence="1">The sequence shown here is derived from an EMBL/GenBank/DDBJ whole genome shotgun (WGS) entry which is preliminary data.</text>
</comment>
<name>A0ABQ1L097_9SPHI</name>
<dbReference type="InterPro" id="IPR036034">
    <property type="entry name" value="PDZ_sf"/>
</dbReference>
<dbReference type="Proteomes" id="UP000597338">
    <property type="component" value="Unassembled WGS sequence"/>
</dbReference>
<gene>
    <name evidence="1" type="ORF">GCM10011386_02600</name>
</gene>
<organism evidence="1 2">
    <name type="scientific">Parapedobacter defluvii</name>
    <dbReference type="NCBI Taxonomy" id="2045106"/>
    <lineage>
        <taxon>Bacteria</taxon>
        <taxon>Pseudomonadati</taxon>
        <taxon>Bacteroidota</taxon>
        <taxon>Sphingobacteriia</taxon>
        <taxon>Sphingobacteriales</taxon>
        <taxon>Sphingobacteriaceae</taxon>
        <taxon>Parapedobacter</taxon>
    </lineage>
</organism>
<protein>
    <submittedName>
        <fullName evidence="1">Uncharacterized protein</fullName>
    </submittedName>
</protein>
<dbReference type="SUPFAM" id="SSF50156">
    <property type="entry name" value="PDZ domain-like"/>
    <property type="match status" value="1"/>
</dbReference>
<proteinExistence type="predicted"/>
<accession>A0ABQ1L097</accession>
<evidence type="ECO:0000313" key="2">
    <source>
        <dbReference type="Proteomes" id="UP000597338"/>
    </source>
</evidence>
<dbReference type="RefSeq" id="WP_188746608.1">
    <property type="nucleotide sequence ID" value="NZ_BMIK01000001.1"/>
</dbReference>
<dbReference type="Gene3D" id="2.30.42.10">
    <property type="match status" value="1"/>
</dbReference>
<reference evidence="2" key="1">
    <citation type="journal article" date="2019" name="Int. J. Syst. Evol. Microbiol.">
        <title>The Global Catalogue of Microorganisms (GCM) 10K type strain sequencing project: providing services to taxonomists for standard genome sequencing and annotation.</title>
        <authorList>
            <consortium name="The Broad Institute Genomics Platform"/>
            <consortium name="The Broad Institute Genome Sequencing Center for Infectious Disease"/>
            <person name="Wu L."/>
            <person name="Ma J."/>
        </authorList>
    </citation>
    <scope>NUCLEOTIDE SEQUENCE [LARGE SCALE GENOMIC DNA]</scope>
    <source>
        <strain evidence="2">CGMCC 1.15342</strain>
    </source>
</reference>
<evidence type="ECO:0000313" key="1">
    <source>
        <dbReference type="EMBL" id="GGC14350.1"/>
    </source>
</evidence>